<evidence type="ECO:0000313" key="2">
    <source>
        <dbReference type="EMBL" id="MBB5638556.1"/>
    </source>
</evidence>
<dbReference type="PRINTS" id="PR01950">
    <property type="entry name" value="LANCSUPER"/>
</dbReference>
<dbReference type="EMBL" id="JACHCE010000009">
    <property type="protein sequence ID" value="MBB5638556.1"/>
    <property type="molecule type" value="Genomic_DNA"/>
</dbReference>
<dbReference type="SUPFAM" id="SSF158745">
    <property type="entry name" value="LanC-like"/>
    <property type="match status" value="1"/>
</dbReference>
<dbReference type="AlphaFoldDB" id="A0A7W9E0Z1"/>
<proteinExistence type="predicted"/>
<dbReference type="SMART" id="SM01260">
    <property type="entry name" value="LANC_like"/>
    <property type="match status" value="1"/>
</dbReference>
<evidence type="ECO:0000256" key="1">
    <source>
        <dbReference type="PIRSR" id="PIRSR607822-1"/>
    </source>
</evidence>
<protein>
    <recommendedName>
        <fullName evidence="4">Lanthionine synthetase-like protein</fullName>
    </recommendedName>
</protein>
<comment type="caution">
    <text evidence="2">The sequence shown here is derived from an EMBL/GenBank/DDBJ whole genome shotgun (WGS) entry which is preliminary data.</text>
</comment>
<evidence type="ECO:0000313" key="3">
    <source>
        <dbReference type="Proteomes" id="UP000537204"/>
    </source>
</evidence>
<dbReference type="PANTHER" id="PTHR12736">
    <property type="entry name" value="LANC-LIKE PROTEIN"/>
    <property type="match status" value="1"/>
</dbReference>
<dbReference type="GO" id="GO:0031179">
    <property type="term" value="P:peptide modification"/>
    <property type="evidence" value="ECO:0007669"/>
    <property type="project" value="InterPro"/>
</dbReference>
<feature type="binding site" evidence="1">
    <location>
        <position position="339"/>
    </location>
    <ligand>
        <name>Zn(2+)</name>
        <dbReference type="ChEBI" id="CHEBI:29105"/>
    </ligand>
</feature>
<dbReference type="GO" id="GO:0005886">
    <property type="term" value="C:plasma membrane"/>
    <property type="evidence" value="ECO:0007669"/>
    <property type="project" value="TreeGrafter"/>
</dbReference>
<dbReference type="InterPro" id="IPR007822">
    <property type="entry name" value="LANC-like"/>
</dbReference>
<organism evidence="2 3">
    <name type="scientific">Pedobacter cryoconitis</name>
    <dbReference type="NCBI Taxonomy" id="188932"/>
    <lineage>
        <taxon>Bacteria</taxon>
        <taxon>Pseudomonadati</taxon>
        <taxon>Bacteroidota</taxon>
        <taxon>Sphingobacteriia</taxon>
        <taxon>Sphingobacteriales</taxon>
        <taxon>Sphingobacteriaceae</taxon>
        <taxon>Pedobacter</taxon>
    </lineage>
</organism>
<dbReference type="PANTHER" id="PTHR12736:SF7">
    <property type="entry name" value="LANC-LIKE PROTEIN 3"/>
    <property type="match status" value="1"/>
</dbReference>
<gene>
    <name evidence="2" type="ORF">HDE68_004488</name>
</gene>
<dbReference type="Proteomes" id="UP000537204">
    <property type="component" value="Unassembled WGS sequence"/>
</dbReference>
<accession>A0A7W9E0Z1</accession>
<name>A0A7W9E0Z1_9SPHI</name>
<keyword evidence="1" id="KW-0862">Zinc</keyword>
<dbReference type="RefSeq" id="WP_183884373.1">
    <property type="nucleotide sequence ID" value="NZ_JACHCE010000009.1"/>
</dbReference>
<dbReference type="Gene3D" id="1.50.10.10">
    <property type="match status" value="1"/>
</dbReference>
<dbReference type="InterPro" id="IPR012341">
    <property type="entry name" value="6hp_glycosidase-like_sf"/>
</dbReference>
<dbReference type="GO" id="GO:0005975">
    <property type="term" value="P:carbohydrate metabolic process"/>
    <property type="evidence" value="ECO:0007669"/>
    <property type="project" value="InterPro"/>
</dbReference>
<evidence type="ECO:0008006" key="4">
    <source>
        <dbReference type="Google" id="ProtNLM"/>
    </source>
</evidence>
<keyword evidence="1" id="KW-0479">Metal-binding</keyword>
<dbReference type="GO" id="GO:0046872">
    <property type="term" value="F:metal ion binding"/>
    <property type="evidence" value="ECO:0007669"/>
    <property type="project" value="UniProtKB-KW"/>
</dbReference>
<reference evidence="2 3" key="1">
    <citation type="submission" date="2020-08" db="EMBL/GenBank/DDBJ databases">
        <title>Genomic Encyclopedia of Type Strains, Phase IV (KMG-V): Genome sequencing to study the core and pangenomes of soil and plant-associated prokaryotes.</title>
        <authorList>
            <person name="Whitman W."/>
        </authorList>
    </citation>
    <scope>NUCLEOTIDE SEQUENCE [LARGE SCALE GENOMIC DNA]</scope>
    <source>
        <strain evidence="2 3">S3M1</strain>
    </source>
</reference>
<sequence>MISFSPLQIKKIQGQLEQIKNDLISSCRRDETGVYWQSPYYESADQFVFKTTFDIFNGNSGIALFYIGLFEFSGKREDLKMAEDVMNKVLQSEDVISPKSFGFYTGLTGVAYVCIKLYEHNQEEKYLRTASRLMLDNQENIFNNTAKADFLSGYSGSLLVITLLYHHLRTKNLLAIIRQLIDRIISEARISETGLKWDYNQSKSAFDSLAGFSHGASGIAYVLMQVGNYFKDEGLIYLGEQALAYEMQYFHAESGNWLDLRLGKYRLSLPDAYKWDLNIFLPEMKKVNSWAHGAAGIGLARLFAYKITGNELYFRQCKLVMQRCLKDLKELDRTDFTLCSGYAGILLFVSEFSGFMEKDYSTLFMRVMDQAKTQYERKRSYNTYISANQFDYGLLSGKAGAGYMLLQLLNKEMNNAVYPVLPRNQKMTTTLVSPDKSAIQHHLFSTHYARTIHFLNTYAPGFTDQLQAENVREFEEQVLEKIGQLSNDKDHGGAEIFCFENKMAAWWKRHKGYLCYQKKNEYILNKAKQLSLATDEELCNLSFKLQDHVFFYSLGSRLKELMVLAKTHQAVLFIAEPNGVSPVYIGQLSALLISRLDQQSVTGKRLISLIIDSFLENEQLKLETTVLKERIILQIRSLVMSGIIGMQEEDE</sequence>
<dbReference type="Pfam" id="PF05147">
    <property type="entry name" value="LANC_like"/>
    <property type="match status" value="1"/>
</dbReference>
<dbReference type="PRINTS" id="PR01955">
    <property type="entry name" value="LANCFRANKIA"/>
</dbReference>